<protein>
    <submittedName>
        <fullName evidence="2">Uncharacterized protein</fullName>
    </submittedName>
</protein>
<feature type="region of interest" description="Disordered" evidence="1">
    <location>
        <begin position="1"/>
        <end position="48"/>
    </location>
</feature>
<dbReference type="AlphaFoldDB" id="A0AAU9UEE4"/>
<comment type="caution">
    <text evidence="2">The sequence shown here is derived from an EMBL/GenBank/DDBJ whole genome shotgun (WGS) entry which is preliminary data.</text>
</comment>
<keyword evidence="3" id="KW-1185">Reference proteome</keyword>
<evidence type="ECO:0000313" key="3">
    <source>
        <dbReference type="Proteomes" id="UP001153954"/>
    </source>
</evidence>
<reference evidence="2" key="1">
    <citation type="submission" date="2022-03" db="EMBL/GenBank/DDBJ databases">
        <authorList>
            <person name="Tunstrom K."/>
        </authorList>
    </citation>
    <scope>NUCLEOTIDE SEQUENCE</scope>
</reference>
<proteinExistence type="predicted"/>
<dbReference type="Proteomes" id="UP001153954">
    <property type="component" value="Unassembled WGS sequence"/>
</dbReference>
<evidence type="ECO:0000256" key="1">
    <source>
        <dbReference type="SAM" id="MobiDB-lite"/>
    </source>
</evidence>
<accession>A0AAU9UEE4</accession>
<feature type="compositionally biased region" description="Polar residues" evidence="1">
    <location>
        <begin position="34"/>
        <end position="46"/>
    </location>
</feature>
<name>A0AAU9UEE4_EUPED</name>
<dbReference type="EMBL" id="CAKOGL010000016">
    <property type="protein sequence ID" value="CAH2096187.1"/>
    <property type="molecule type" value="Genomic_DNA"/>
</dbReference>
<feature type="compositionally biased region" description="Low complexity" evidence="1">
    <location>
        <begin position="13"/>
        <end position="27"/>
    </location>
</feature>
<organism evidence="2 3">
    <name type="scientific">Euphydryas editha</name>
    <name type="common">Edith's checkerspot</name>
    <dbReference type="NCBI Taxonomy" id="104508"/>
    <lineage>
        <taxon>Eukaryota</taxon>
        <taxon>Metazoa</taxon>
        <taxon>Ecdysozoa</taxon>
        <taxon>Arthropoda</taxon>
        <taxon>Hexapoda</taxon>
        <taxon>Insecta</taxon>
        <taxon>Pterygota</taxon>
        <taxon>Neoptera</taxon>
        <taxon>Endopterygota</taxon>
        <taxon>Lepidoptera</taxon>
        <taxon>Glossata</taxon>
        <taxon>Ditrysia</taxon>
        <taxon>Papilionoidea</taxon>
        <taxon>Nymphalidae</taxon>
        <taxon>Nymphalinae</taxon>
        <taxon>Euphydryas</taxon>
    </lineage>
</organism>
<evidence type="ECO:0000313" key="2">
    <source>
        <dbReference type="EMBL" id="CAH2096187.1"/>
    </source>
</evidence>
<gene>
    <name evidence="2" type="ORF">EEDITHA_LOCUS11558</name>
</gene>
<sequence length="78" mass="7823">MSDAARQPASVNGRAAAGGSAPPTAGAHRAMDRSSGTPPQCPSTAPSGFGAFCNAISETLSVRTVRTTPNYIVRTSSS</sequence>